<keyword evidence="7" id="KW-0032">Aminotransferase</keyword>
<gene>
    <name evidence="7" type="ORF">CJF59_02170</name>
</gene>
<evidence type="ECO:0000256" key="3">
    <source>
        <dbReference type="ARBA" id="ARBA00023015"/>
    </source>
</evidence>
<dbReference type="GO" id="GO:0030170">
    <property type="term" value="F:pyridoxal phosphate binding"/>
    <property type="evidence" value="ECO:0007669"/>
    <property type="project" value="InterPro"/>
</dbReference>
<sequence length="488" mass="54360">MSARHEFTIELIGDPTRAVYLDLAESIIREIERGRLKPGQILPGTRALSRTLGVHRNTVDAAYHELTMQGWLVARSSQGTFVADDLPVADTIPAQKQTPVKKNIPSRTMKTQVLRVSDGTPDPRIMPRNELARAFRSVLTSSLFLSSDDYADPRGSSELRAALANEFLNARGLSVSADDLLITHGSQMALFLAASVVLRTGDSIAVENPGYPFAWACFRAAGARTVGIPVDEDGIDVDYLERLIKRDESIKAVYVTPHHQYPTTVTLGAGRRLKLLEIARRHDLVIIEDDYDHEYRFDSHPVLPLAARARPDQRLIHIGSLSKLTAPALRLGYVIAAPDILNRMVHLREIVDRQGDVPLEQALAHMITSGLLARHARKARRIYATRRDFFIDEIQKYFGNLIEFTVPAGGLAVWLRVDNRIDVRVWAKAAEGEGLRIASGERFSLDGKLELNCLRFGYAHLNEDEIHKTLTILRSSLSSSDCAELQIT</sequence>
<comment type="similarity">
    <text evidence="1">In the C-terminal section; belongs to the class-I pyridoxal-phosphate-dependent aminotransferase family.</text>
</comment>
<dbReference type="PANTHER" id="PTHR46577:SF1">
    <property type="entry name" value="HTH-TYPE TRANSCRIPTIONAL REGULATORY PROTEIN GABR"/>
    <property type="match status" value="1"/>
</dbReference>
<dbReference type="SUPFAM" id="SSF53383">
    <property type="entry name" value="PLP-dependent transferases"/>
    <property type="match status" value="1"/>
</dbReference>
<dbReference type="Pfam" id="PF00392">
    <property type="entry name" value="GntR"/>
    <property type="match status" value="1"/>
</dbReference>
<dbReference type="InterPro" id="IPR015424">
    <property type="entry name" value="PyrdxlP-dep_Trfase"/>
</dbReference>
<evidence type="ECO:0000256" key="5">
    <source>
        <dbReference type="ARBA" id="ARBA00023163"/>
    </source>
</evidence>
<evidence type="ECO:0000259" key="6">
    <source>
        <dbReference type="PROSITE" id="PS50949"/>
    </source>
</evidence>
<protein>
    <submittedName>
        <fullName evidence="7">PLP-dependent aminotransferase family protein</fullName>
    </submittedName>
</protein>
<evidence type="ECO:0000256" key="4">
    <source>
        <dbReference type="ARBA" id="ARBA00023125"/>
    </source>
</evidence>
<dbReference type="InterPro" id="IPR004839">
    <property type="entry name" value="Aminotransferase_I/II_large"/>
</dbReference>
<keyword evidence="5" id="KW-0804">Transcription</keyword>
<dbReference type="Proteomes" id="UP000256572">
    <property type="component" value="Chromosome"/>
</dbReference>
<dbReference type="EMBL" id="CP023189">
    <property type="protein sequence ID" value="AXM99510.1"/>
    <property type="molecule type" value="Genomic_DNA"/>
</dbReference>
<dbReference type="AlphaFoldDB" id="A0AAN1U870"/>
<dbReference type="SUPFAM" id="SSF46785">
    <property type="entry name" value="Winged helix' DNA-binding domain"/>
    <property type="match status" value="1"/>
</dbReference>
<dbReference type="PANTHER" id="PTHR46577">
    <property type="entry name" value="HTH-TYPE TRANSCRIPTIONAL REGULATORY PROTEIN GABR"/>
    <property type="match status" value="1"/>
</dbReference>
<dbReference type="InterPro" id="IPR015421">
    <property type="entry name" value="PyrdxlP-dep_Trfase_major"/>
</dbReference>
<dbReference type="GO" id="GO:0003700">
    <property type="term" value="F:DNA-binding transcription factor activity"/>
    <property type="evidence" value="ECO:0007669"/>
    <property type="project" value="InterPro"/>
</dbReference>
<keyword evidence="2" id="KW-0663">Pyridoxal phosphate</keyword>
<dbReference type="Gene3D" id="1.10.10.10">
    <property type="entry name" value="Winged helix-like DNA-binding domain superfamily/Winged helix DNA-binding domain"/>
    <property type="match status" value="1"/>
</dbReference>
<dbReference type="Gene3D" id="3.40.640.10">
    <property type="entry name" value="Type I PLP-dependent aspartate aminotransferase-like (Major domain)"/>
    <property type="match status" value="1"/>
</dbReference>
<dbReference type="GO" id="GO:0003677">
    <property type="term" value="F:DNA binding"/>
    <property type="evidence" value="ECO:0007669"/>
    <property type="project" value="UniProtKB-KW"/>
</dbReference>
<dbReference type="InterPro" id="IPR036388">
    <property type="entry name" value="WH-like_DNA-bd_sf"/>
</dbReference>
<dbReference type="PROSITE" id="PS50949">
    <property type="entry name" value="HTH_GNTR"/>
    <property type="match status" value="1"/>
</dbReference>
<dbReference type="Pfam" id="PF00155">
    <property type="entry name" value="Aminotran_1_2"/>
    <property type="match status" value="1"/>
</dbReference>
<reference evidence="7 8" key="2">
    <citation type="submission" date="2018-08" db="EMBL/GenBank/DDBJ databases">
        <title>Acetobacter oryzifermentans sp. nov., isolated from Korea traditional vinegar and reclassification of Acetobacter pasteurianus subsp. ascendens (Henneberg 1898) as Acetobacter ascendens comb. nov.</title>
        <authorList>
            <person name="Cho G.Y."/>
            <person name="Lee S.H."/>
        </authorList>
    </citation>
    <scope>NUCLEOTIDE SEQUENCE [LARGE SCALE GENOMIC DNA]</scope>
    <source>
        <strain evidence="7 8">SH</strain>
    </source>
</reference>
<evidence type="ECO:0000313" key="7">
    <source>
        <dbReference type="EMBL" id="AXM99510.1"/>
    </source>
</evidence>
<dbReference type="SMART" id="SM00345">
    <property type="entry name" value="HTH_GNTR"/>
    <property type="match status" value="1"/>
</dbReference>
<dbReference type="RefSeq" id="WP_089179618.1">
    <property type="nucleotide sequence ID" value="NZ_CP023189.1"/>
</dbReference>
<keyword evidence="4" id="KW-0238">DNA-binding</keyword>
<evidence type="ECO:0000256" key="2">
    <source>
        <dbReference type="ARBA" id="ARBA00022898"/>
    </source>
</evidence>
<proteinExistence type="inferred from homology"/>
<evidence type="ECO:0000313" key="8">
    <source>
        <dbReference type="Proteomes" id="UP000256572"/>
    </source>
</evidence>
<accession>A0AAN1U870</accession>
<dbReference type="InterPro" id="IPR000524">
    <property type="entry name" value="Tscrpt_reg_HTH_GntR"/>
</dbReference>
<dbReference type="GO" id="GO:0008483">
    <property type="term" value="F:transaminase activity"/>
    <property type="evidence" value="ECO:0007669"/>
    <property type="project" value="UniProtKB-KW"/>
</dbReference>
<dbReference type="CDD" id="cd00609">
    <property type="entry name" value="AAT_like"/>
    <property type="match status" value="1"/>
</dbReference>
<dbReference type="InterPro" id="IPR051446">
    <property type="entry name" value="HTH_trans_reg/aminotransferase"/>
</dbReference>
<keyword evidence="3" id="KW-0805">Transcription regulation</keyword>
<keyword evidence="7" id="KW-0808">Transferase</keyword>
<evidence type="ECO:0000256" key="1">
    <source>
        <dbReference type="ARBA" id="ARBA00005384"/>
    </source>
</evidence>
<dbReference type="CDD" id="cd07377">
    <property type="entry name" value="WHTH_GntR"/>
    <property type="match status" value="1"/>
</dbReference>
<organism evidence="7 8">
    <name type="scientific">Acetobacter pomorum</name>
    <dbReference type="NCBI Taxonomy" id="65959"/>
    <lineage>
        <taxon>Bacteria</taxon>
        <taxon>Pseudomonadati</taxon>
        <taxon>Pseudomonadota</taxon>
        <taxon>Alphaproteobacteria</taxon>
        <taxon>Acetobacterales</taxon>
        <taxon>Acetobacteraceae</taxon>
        <taxon>Acetobacter</taxon>
    </lineage>
</organism>
<name>A0AAN1U870_9PROT</name>
<reference evidence="7 8" key="1">
    <citation type="submission" date="2017-09" db="EMBL/GenBank/DDBJ databases">
        <authorList>
            <person name="Kim K.H."/>
            <person name="Chun B.H."/>
            <person name="Han G.S."/>
            <person name="Hyun S.G."/>
            <person name="Jeon C.O."/>
        </authorList>
    </citation>
    <scope>NUCLEOTIDE SEQUENCE [LARGE SCALE GENOMIC DNA]</scope>
    <source>
        <strain evidence="7 8">SH</strain>
    </source>
</reference>
<feature type="domain" description="HTH gntR-type" evidence="6">
    <location>
        <begin position="17"/>
        <end position="85"/>
    </location>
</feature>
<dbReference type="InterPro" id="IPR036390">
    <property type="entry name" value="WH_DNA-bd_sf"/>
</dbReference>